<keyword evidence="1 6" id="KW-0597">Phosphoprotein</keyword>
<keyword evidence="2" id="KW-0902">Two-component regulatory system</keyword>
<dbReference type="SUPFAM" id="SSF52172">
    <property type="entry name" value="CheY-like"/>
    <property type="match status" value="1"/>
</dbReference>
<feature type="domain" description="Response regulatory" evidence="8">
    <location>
        <begin position="21"/>
        <end position="135"/>
    </location>
</feature>
<evidence type="ECO:0000313" key="10">
    <source>
        <dbReference type="EMBL" id="GAA6166470.1"/>
    </source>
</evidence>
<dbReference type="SMART" id="SM00448">
    <property type="entry name" value="REC"/>
    <property type="match status" value="1"/>
</dbReference>
<dbReference type="EMBL" id="BAABWN010000001">
    <property type="protein sequence ID" value="GAA6166470.1"/>
    <property type="molecule type" value="Genomic_DNA"/>
</dbReference>
<dbReference type="InterPro" id="IPR016032">
    <property type="entry name" value="Sig_transdc_resp-reg_C-effctor"/>
</dbReference>
<dbReference type="Gene3D" id="1.10.10.10">
    <property type="entry name" value="Winged helix-like DNA-binding domain superfamily/Winged helix DNA-binding domain"/>
    <property type="match status" value="1"/>
</dbReference>
<dbReference type="SMART" id="SM00862">
    <property type="entry name" value="Trans_reg_C"/>
    <property type="match status" value="1"/>
</dbReference>
<feature type="modified residue" description="4-aspartylphosphate" evidence="6">
    <location>
        <position position="70"/>
    </location>
</feature>
<dbReference type="InterPro" id="IPR001867">
    <property type="entry name" value="OmpR/PhoB-type_DNA-bd"/>
</dbReference>
<dbReference type="InterPro" id="IPR039420">
    <property type="entry name" value="WalR-like"/>
</dbReference>
<dbReference type="PROSITE" id="PS51755">
    <property type="entry name" value="OMPR_PHOB"/>
    <property type="match status" value="1"/>
</dbReference>
<reference evidence="10 11" key="1">
    <citation type="submission" date="2024-04" db="EMBL/GenBank/DDBJ databases">
        <title>Draft genome sequence of Sessilibacter corallicola NBRC 116591.</title>
        <authorList>
            <person name="Miyakawa T."/>
            <person name="Kusuya Y."/>
            <person name="Miura T."/>
        </authorList>
    </citation>
    <scope>NUCLEOTIDE SEQUENCE [LARGE SCALE GENOMIC DNA]</scope>
    <source>
        <strain evidence="10 11">KU-00831-HH</strain>
    </source>
</reference>
<dbReference type="Pfam" id="PF00072">
    <property type="entry name" value="Response_reg"/>
    <property type="match status" value="1"/>
</dbReference>
<dbReference type="RefSeq" id="WP_233086501.1">
    <property type="nucleotide sequence ID" value="NZ_BAABWN010000001.1"/>
</dbReference>
<dbReference type="SUPFAM" id="SSF46894">
    <property type="entry name" value="C-terminal effector domain of the bipartite response regulators"/>
    <property type="match status" value="1"/>
</dbReference>
<evidence type="ECO:0000256" key="1">
    <source>
        <dbReference type="ARBA" id="ARBA00022553"/>
    </source>
</evidence>
<dbReference type="PANTHER" id="PTHR48111">
    <property type="entry name" value="REGULATOR OF RPOS"/>
    <property type="match status" value="1"/>
</dbReference>
<comment type="caution">
    <text evidence="10">The sequence shown here is derived from an EMBL/GenBank/DDBJ whole genome shotgun (WGS) entry which is preliminary data.</text>
</comment>
<name>A0ABQ0A4I0_9GAMM</name>
<evidence type="ECO:0000256" key="2">
    <source>
        <dbReference type="ARBA" id="ARBA00023012"/>
    </source>
</evidence>
<dbReference type="CDD" id="cd00383">
    <property type="entry name" value="trans_reg_C"/>
    <property type="match status" value="1"/>
</dbReference>
<accession>A0ABQ0A4I0</accession>
<evidence type="ECO:0000259" key="8">
    <source>
        <dbReference type="PROSITE" id="PS50110"/>
    </source>
</evidence>
<keyword evidence="5" id="KW-0804">Transcription</keyword>
<evidence type="ECO:0000256" key="4">
    <source>
        <dbReference type="ARBA" id="ARBA00023125"/>
    </source>
</evidence>
<dbReference type="PROSITE" id="PS50110">
    <property type="entry name" value="RESPONSE_REGULATORY"/>
    <property type="match status" value="1"/>
</dbReference>
<evidence type="ECO:0000256" key="7">
    <source>
        <dbReference type="PROSITE-ProRule" id="PRU01091"/>
    </source>
</evidence>
<dbReference type="PANTHER" id="PTHR48111:SF1">
    <property type="entry name" value="TWO-COMPONENT RESPONSE REGULATOR ORR33"/>
    <property type="match status" value="1"/>
</dbReference>
<keyword evidence="11" id="KW-1185">Reference proteome</keyword>
<dbReference type="InterPro" id="IPR011006">
    <property type="entry name" value="CheY-like_superfamily"/>
</dbReference>
<evidence type="ECO:0000313" key="11">
    <source>
        <dbReference type="Proteomes" id="UP001465153"/>
    </source>
</evidence>
<keyword evidence="3" id="KW-0805">Transcription regulation</keyword>
<gene>
    <name evidence="10" type="ORF">NBRC116591_02800</name>
</gene>
<sequence>MDPKTPVAVGENMSNEEKPQRFLVIEDEKDIADLIQLHLSSTTTHVESAQDGLEGLKKATAERWDLIILDLQLPSMDGLEICRQLRSNYNYVPILMLTSRSTELDRVLGLELGADDYLTKPFSILELNARIKALLRRVNMLSDPNHDAGDVLVRGDLILDKSRRTISLSNKPVDLTAKEFDLLWFFASHPGKAFTRLELLQEVWGYGHEGYEHTVNSHINRLRGKVENDPANPRFIHTIWGVGYRFEVKDA</sequence>
<organism evidence="10 11">
    <name type="scientific">Sessilibacter corallicola</name>
    <dbReference type="NCBI Taxonomy" id="2904075"/>
    <lineage>
        <taxon>Bacteria</taxon>
        <taxon>Pseudomonadati</taxon>
        <taxon>Pseudomonadota</taxon>
        <taxon>Gammaproteobacteria</taxon>
        <taxon>Cellvibrionales</taxon>
        <taxon>Cellvibrionaceae</taxon>
        <taxon>Sessilibacter</taxon>
    </lineage>
</organism>
<evidence type="ECO:0000256" key="3">
    <source>
        <dbReference type="ARBA" id="ARBA00023015"/>
    </source>
</evidence>
<evidence type="ECO:0000256" key="6">
    <source>
        <dbReference type="PROSITE-ProRule" id="PRU00169"/>
    </source>
</evidence>
<evidence type="ECO:0000256" key="5">
    <source>
        <dbReference type="ARBA" id="ARBA00023163"/>
    </source>
</evidence>
<feature type="DNA-binding region" description="OmpR/PhoB-type" evidence="7">
    <location>
        <begin position="149"/>
        <end position="248"/>
    </location>
</feature>
<dbReference type="InterPro" id="IPR036388">
    <property type="entry name" value="WH-like_DNA-bd_sf"/>
</dbReference>
<dbReference type="Proteomes" id="UP001465153">
    <property type="component" value="Unassembled WGS sequence"/>
</dbReference>
<dbReference type="Gene3D" id="3.40.50.2300">
    <property type="match status" value="1"/>
</dbReference>
<evidence type="ECO:0000259" key="9">
    <source>
        <dbReference type="PROSITE" id="PS51755"/>
    </source>
</evidence>
<keyword evidence="4 7" id="KW-0238">DNA-binding</keyword>
<protein>
    <submittedName>
        <fullName evidence="10">Response regulator transcription factor</fullName>
    </submittedName>
</protein>
<feature type="domain" description="OmpR/PhoB-type" evidence="9">
    <location>
        <begin position="149"/>
        <end position="248"/>
    </location>
</feature>
<dbReference type="Gene3D" id="6.10.250.690">
    <property type="match status" value="1"/>
</dbReference>
<proteinExistence type="predicted"/>
<dbReference type="InterPro" id="IPR001789">
    <property type="entry name" value="Sig_transdc_resp-reg_receiver"/>
</dbReference>
<dbReference type="Pfam" id="PF00486">
    <property type="entry name" value="Trans_reg_C"/>
    <property type="match status" value="1"/>
</dbReference>